<feature type="region of interest" description="Disordered" evidence="1">
    <location>
        <begin position="279"/>
        <end position="322"/>
    </location>
</feature>
<name>A0ABV0AP01_9ACTN</name>
<keyword evidence="2" id="KW-1133">Transmembrane helix</keyword>
<protein>
    <submittedName>
        <fullName evidence="4">Uncharacterized protein</fullName>
    </submittedName>
</protein>
<evidence type="ECO:0000256" key="3">
    <source>
        <dbReference type="SAM" id="SignalP"/>
    </source>
</evidence>
<sequence>MRAASSAVASVGLATVAILVMGPVIGANADPVEPCDPVQDPQCAVVTVTVTQTPPATSSAEASPTAEPVVTKTVTITPTPKQTKTKTPKPATTTTAPPASTTEQDLPPQTTQTLPTLTEAPTPSPSPSPEDDGQVLLPQASASPDVAQQTPTAGASFEQPDPETVPIEIRNASPEYDKPTLAHRLAIPAGVLVGIALIAWLIFEGRLRRMAHAAAVRRGGPAAARTATPEPAAFPAATPGYAPMVGFVPMQPYTMGYPQQPQPYGYPVPYGYAQPYGYPPADPAQMQAQMQAQQQAQGQQYPAPADPWAEATGPGEDPNTRR</sequence>
<keyword evidence="2" id="KW-0812">Transmembrane</keyword>
<feature type="compositionally biased region" description="Low complexity" evidence="1">
    <location>
        <begin position="88"/>
        <end position="121"/>
    </location>
</feature>
<organism evidence="4 5">
    <name type="scientific">Microbispora maris</name>
    <dbReference type="NCBI Taxonomy" id="3144104"/>
    <lineage>
        <taxon>Bacteria</taxon>
        <taxon>Bacillati</taxon>
        <taxon>Actinomycetota</taxon>
        <taxon>Actinomycetes</taxon>
        <taxon>Streptosporangiales</taxon>
        <taxon>Streptosporangiaceae</taxon>
        <taxon>Microbispora</taxon>
    </lineage>
</organism>
<feature type="transmembrane region" description="Helical" evidence="2">
    <location>
        <begin position="185"/>
        <end position="203"/>
    </location>
</feature>
<keyword evidence="2" id="KW-0472">Membrane</keyword>
<evidence type="ECO:0000256" key="1">
    <source>
        <dbReference type="SAM" id="MobiDB-lite"/>
    </source>
</evidence>
<feature type="compositionally biased region" description="Low complexity" evidence="1">
    <location>
        <begin position="54"/>
        <end position="82"/>
    </location>
</feature>
<feature type="signal peptide" evidence="3">
    <location>
        <begin position="1"/>
        <end position="29"/>
    </location>
</feature>
<proteinExistence type="predicted"/>
<dbReference type="RefSeq" id="WP_346226996.1">
    <property type="nucleotide sequence ID" value="NZ_JBDJAW010000013.1"/>
</dbReference>
<dbReference type="Proteomes" id="UP001447516">
    <property type="component" value="Unassembled WGS sequence"/>
</dbReference>
<feature type="region of interest" description="Disordered" evidence="1">
    <location>
        <begin position="54"/>
        <end position="164"/>
    </location>
</feature>
<gene>
    <name evidence="4" type="ORF">AAH991_18010</name>
</gene>
<dbReference type="EMBL" id="JBDJAW010000013">
    <property type="protein sequence ID" value="MEN3537013.1"/>
    <property type="molecule type" value="Genomic_DNA"/>
</dbReference>
<evidence type="ECO:0000313" key="5">
    <source>
        <dbReference type="Proteomes" id="UP001447516"/>
    </source>
</evidence>
<evidence type="ECO:0000313" key="4">
    <source>
        <dbReference type="EMBL" id="MEN3537013.1"/>
    </source>
</evidence>
<feature type="compositionally biased region" description="Low complexity" evidence="1">
    <location>
        <begin position="283"/>
        <end position="307"/>
    </location>
</feature>
<feature type="chain" id="PRO_5046553218" evidence="3">
    <location>
        <begin position="30"/>
        <end position="322"/>
    </location>
</feature>
<evidence type="ECO:0000256" key="2">
    <source>
        <dbReference type="SAM" id="Phobius"/>
    </source>
</evidence>
<keyword evidence="3" id="KW-0732">Signal</keyword>
<accession>A0ABV0AP01</accession>
<reference evidence="4 5" key="1">
    <citation type="submission" date="2024-05" db="EMBL/GenBank/DDBJ databases">
        <title>Microbispora sp.ZYX-F-249.</title>
        <authorList>
            <person name="Xie H."/>
        </authorList>
    </citation>
    <scope>NUCLEOTIDE SEQUENCE [LARGE SCALE GENOMIC DNA]</scope>
    <source>
        <strain evidence="4 5">ZYX-F-249</strain>
    </source>
</reference>
<keyword evidence="5" id="KW-1185">Reference proteome</keyword>
<feature type="compositionally biased region" description="Polar residues" evidence="1">
    <location>
        <begin position="140"/>
        <end position="153"/>
    </location>
</feature>
<comment type="caution">
    <text evidence="4">The sequence shown here is derived from an EMBL/GenBank/DDBJ whole genome shotgun (WGS) entry which is preliminary data.</text>
</comment>